<feature type="signal peptide" evidence="1">
    <location>
        <begin position="1"/>
        <end position="31"/>
    </location>
</feature>
<dbReference type="Pfam" id="PF18962">
    <property type="entry name" value="Por_Secre_tail"/>
    <property type="match status" value="1"/>
</dbReference>
<dbReference type="InterPro" id="IPR026444">
    <property type="entry name" value="Secre_tail"/>
</dbReference>
<comment type="caution">
    <text evidence="3">The sequence shown here is derived from an EMBL/GenBank/DDBJ whole genome shotgun (WGS) entry which is preliminary data.</text>
</comment>
<evidence type="ECO:0000259" key="2">
    <source>
        <dbReference type="Pfam" id="PF18962"/>
    </source>
</evidence>
<dbReference type="NCBIfam" id="TIGR04183">
    <property type="entry name" value="Por_Secre_tail"/>
    <property type="match status" value="1"/>
</dbReference>
<feature type="chain" id="PRO_5015546839" description="Secretion system C-terminal sorting domain-containing protein" evidence="1">
    <location>
        <begin position="32"/>
        <end position="1378"/>
    </location>
</feature>
<reference evidence="3 4" key="1">
    <citation type="submission" date="2018-01" db="EMBL/GenBank/DDBJ databases">
        <title>A novel member of the phylum Bacteroidetes isolated from glacier ice.</title>
        <authorList>
            <person name="Liu Q."/>
            <person name="Xin Y.-H."/>
        </authorList>
    </citation>
    <scope>NUCLEOTIDE SEQUENCE [LARGE SCALE GENOMIC DNA]</scope>
    <source>
        <strain evidence="3 4">RB1R16</strain>
    </source>
</reference>
<dbReference type="Proteomes" id="UP000239872">
    <property type="component" value="Unassembled WGS sequence"/>
</dbReference>
<evidence type="ECO:0000313" key="3">
    <source>
        <dbReference type="EMBL" id="PQJ12107.1"/>
    </source>
</evidence>
<dbReference type="EMBL" id="PPSL01000002">
    <property type="protein sequence ID" value="PQJ12107.1"/>
    <property type="molecule type" value="Genomic_DNA"/>
</dbReference>
<sequence>MKKIRSGLNRLLGLAMLAGTTLMHYDAAAQADYWSIFGNSGCTGGSYSMANTGGLPSASSFSAISPVINPYITSGTYSLFAHTVYNKTGQPLFSVDYNGIYGPNGIIAFNFGVPYTTTIGGTIIDASSAFSEICTVPCRVAEDNHSYYAIFWAFSGMSFTYVLRVVTINISPSGALSFSNNILYDATSPYGMITSYGLGPSYTIAADAQQCNAPYSIYTTEPDDLNANTILRKWTFGADGSLPSASVPSFRDKQHVVPGMRTAKIFNLGTTPAKVKYYVFTMFDESAIGGDVTDGQLACWDITNTPLPFSTGGGRANVAIYDADAGGNNTNIAGFDRFVDDADAVVVSRSTKTSGGSLDLTNSGLAFFLPITRGNVTSTLHALANTSDYSNTDLERSTANNLFMVKGATTGSPGDGQLGYLTETIMTSLSPMPVLITSSCGSLVSVSNINYGPAGIPYPFYLGKQFENENISFPKITDITISNRCAPGSPGATAANPQYSTAMGGGLPAYNYLWTPRPPVYIIPPIGFPIPFYPNNAHLDNYAISNPTITSVSDYTSHGGVPSITSDFTLTVTDVNGCVATKEVKTDLITSGFDLTSRDSHFDLFNEANTQDINPEDGNDIWNSPDIFNRYHSDGAANMFHHLSPAYATSGSTTNYLYVNVHNVGCIDYDPTAVATPAKVHAYWTMGGFSAETWPNAWNGTGQTSAGAICDVSTHHEPLGAELIPAAVGVPTIATGSSKIVELPWTPPNPDHYHPPSCTPANTYMDFCFLSRIVDYHNISGSSACAPDGMTICEVTTGTERANVVNNNNIATINTNIIKLTSLPRRHVIVAGNGGLTDAAFNIKFVNSHLLYNTGISTISNYASIKVFLGDLFDNWKLAGSAGTFGTIDPVERSVVFDGSNTVSLNNIMMTAGKTYPIDLEFRMKPGVDGKQIPDEMVYFRQIALNRSIDTLVDTFTACRVDTLYDSVMTPHYDTTCYSRYDTVYHTEDSVYGSFSYRLMYEAPEKGVLAVTEMSNGASGDCEYAEMIVANCGTENGEDVDIRGWIIDDNAGNFNTSGCTTGVGTAAGHYRLAFDNIWSTVPVGSMLVMYNHDANCYNLSDTFRVDTTANGLVYWIPVGGTVSAPYGTPHVDRFGSRPNTSICSYCSDTGTTVYATASAWSNTIGLNNTGDAIQVRCPGCNFTYSRAPEFYHGIGYGPATGAGAFVSIAPGSSDLGGPVINGSGTGNKYVFTGSTRSDLGNPASWSKTSAGAAGTIPATLGNVSSPMMASVKAHSLDLPCCGQTAARSAQTPTTDSKLVSDKLKVYPNPTNSVLYFELSTVTDATIKIMDITGRIVGETHINNGTTATVDVSNYVTGVYIYQVITNGKIESGKVVVRK</sequence>
<evidence type="ECO:0000256" key="1">
    <source>
        <dbReference type="SAM" id="SignalP"/>
    </source>
</evidence>
<keyword evidence="1" id="KW-0732">Signal</keyword>
<evidence type="ECO:0000313" key="4">
    <source>
        <dbReference type="Proteomes" id="UP000239872"/>
    </source>
</evidence>
<accession>A0A2S7SZR8</accession>
<dbReference type="RefSeq" id="WP_105038986.1">
    <property type="nucleotide sequence ID" value="NZ_PPSL01000002.1"/>
</dbReference>
<dbReference type="OrthoDB" id="612330at2"/>
<protein>
    <recommendedName>
        <fullName evidence="2">Secretion system C-terminal sorting domain-containing protein</fullName>
    </recommendedName>
</protein>
<proteinExistence type="predicted"/>
<name>A0A2S7SZR8_9BACT</name>
<organism evidence="3 4">
    <name type="scientific">Flavipsychrobacter stenotrophus</name>
    <dbReference type="NCBI Taxonomy" id="2077091"/>
    <lineage>
        <taxon>Bacteria</taxon>
        <taxon>Pseudomonadati</taxon>
        <taxon>Bacteroidota</taxon>
        <taxon>Chitinophagia</taxon>
        <taxon>Chitinophagales</taxon>
        <taxon>Chitinophagaceae</taxon>
        <taxon>Flavipsychrobacter</taxon>
    </lineage>
</organism>
<keyword evidence="4" id="KW-1185">Reference proteome</keyword>
<feature type="domain" description="Secretion system C-terminal sorting" evidence="2">
    <location>
        <begin position="1305"/>
        <end position="1376"/>
    </location>
</feature>
<gene>
    <name evidence="3" type="ORF">CJD36_009990</name>
</gene>